<evidence type="ECO:0000256" key="1">
    <source>
        <dbReference type="ARBA" id="ARBA00022676"/>
    </source>
</evidence>
<evidence type="ECO:0000256" key="2">
    <source>
        <dbReference type="ARBA" id="ARBA00022679"/>
    </source>
</evidence>
<dbReference type="Pfam" id="PF00535">
    <property type="entry name" value="Glycos_transf_2"/>
    <property type="match status" value="1"/>
</dbReference>
<organism evidence="5 6">
    <name type="scientific">Bacteroides cellulosilyticus</name>
    <dbReference type="NCBI Taxonomy" id="246787"/>
    <lineage>
        <taxon>Bacteria</taxon>
        <taxon>Pseudomonadati</taxon>
        <taxon>Bacteroidota</taxon>
        <taxon>Bacteroidia</taxon>
        <taxon>Bacteroidales</taxon>
        <taxon>Bacteroidaceae</taxon>
        <taxon>Bacteroides</taxon>
    </lineage>
</organism>
<dbReference type="PANTHER" id="PTHR22916">
    <property type="entry name" value="GLYCOSYLTRANSFERASE"/>
    <property type="match status" value="1"/>
</dbReference>
<protein>
    <submittedName>
        <fullName evidence="5">Glycosyltransferase family 2 protein</fullName>
        <ecNumber evidence="5">2.4.-.-</ecNumber>
    </submittedName>
</protein>
<evidence type="ECO:0000256" key="3">
    <source>
        <dbReference type="SAM" id="Phobius"/>
    </source>
</evidence>
<dbReference type="Gene3D" id="3.90.550.10">
    <property type="entry name" value="Spore Coat Polysaccharide Biosynthesis Protein SpsA, Chain A"/>
    <property type="match status" value="1"/>
</dbReference>
<proteinExistence type="predicted"/>
<feature type="transmembrane region" description="Helical" evidence="3">
    <location>
        <begin position="294"/>
        <end position="317"/>
    </location>
</feature>
<dbReference type="EMBL" id="JAVSNH010000001">
    <property type="protein sequence ID" value="MDT4513479.1"/>
    <property type="molecule type" value="Genomic_DNA"/>
</dbReference>
<dbReference type="Proteomes" id="UP001266995">
    <property type="component" value="Unassembled WGS sequence"/>
</dbReference>
<comment type="caution">
    <text evidence="5">The sequence shown here is derived from an EMBL/GenBank/DDBJ whole genome shotgun (WGS) entry which is preliminary data.</text>
</comment>
<dbReference type="AlphaFoldDB" id="A0AAW8VML9"/>
<feature type="domain" description="Glycosyltransferase 2-like" evidence="4">
    <location>
        <begin position="6"/>
        <end position="170"/>
    </location>
</feature>
<evidence type="ECO:0000313" key="5">
    <source>
        <dbReference type="EMBL" id="MDT4513479.1"/>
    </source>
</evidence>
<keyword evidence="1 5" id="KW-0328">Glycosyltransferase</keyword>
<dbReference type="GO" id="GO:0016758">
    <property type="term" value="F:hexosyltransferase activity"/>
    <property type="evidence" value="ECO:0007669"/>
    <property type="project" value="UniProtKB-ARBA"/>
</dbReference>
<dbReference type="CDD" id="cd00761">
    <property type="entry name" value="Glyco_tranf_GTA_type"/>
    <property type="match status" value="1"/>
</dbReference>
<dbReference type="SUPFAM" id="SSF53448">
    <property type="entry name" value="Nucleotide-diphospho-sugar transferases"/>
    <property type="match status" value="1"/>
</dbReference>
<reference evidence="5" key="1">
    <citation type="submission" date="2023-08" db="EMBL/GenBank/DDBJ databases">
        <title>Reintroducing virulent viruses to syntetic microbiomes.</title>
        <authorList>
            <person name="Wilde J."/>
            <person name="Boyes R."/>
            <person name="Robinson A.V."/>
            <person name="Daisley B.A."/>
            <person name="Allen-Vercoe E."/>
        </authorList>
    </citation>
    <scope>NUCLEOTIDE SEQUENCE</scope>
    <source>
        <strain evidence="5">225I_12FAA</strain>
    </source>
</reference>
<keyword evidence="3" id="KW-0812">Transmembrane</keyword>
<dbReference type="RefSeq" id="WP_195511583.1">
    <property type="nucleotide sequence ID" value="NZ_JADMQL010000002.1"/>
</dbReference>
<name>A0AAW8VML9_9BACE</name>
<evidence type="ECO:0000259" key="4">
    <source>
        <dbReference type="Pfam" id="PF00535"/>
    </source>
</evidence>
<dbReference type="InterPro" id="IPR029044">
    <property type="entry name" value="Nucleotide-diphossugar_trans"/>
</dbReference>
<evidence type="ECO:0000313" key="6">
    <source>
        <dbReference type="Proteomes" id="UP001266995"/>
    </source>
</evidence>
<gene>
    <name evidence="5" type="ORF">RO785_21130</name>
</gene>
<dbReference type="PANTHER" id="PTHR22916:SF51">
    <property type="entry name" value="GLYCOSYLTRANSFERASE EPSH-RELATED"/>
    <property type="match status" value="1"/>
</dbReference>
<accession>A0AAW8VML9</accession>
<keyword evidence="3" id="KW-0472">Membrane</keyword>
<keyword evidence="3" id="KW-1133">Transmembrane helix</keyword>
<dbReference type="EC" id="2.4.-.-" evidence="5"/>
<dbReference type="InterPro" id="IPR001173">
    <property type="entry name" value="Glyco_trans_2-like"/>
</dbReference>
<sequence>MCNLVSIIIPLYNVEQYVEVALESAFNQTFADIEYILVDDCSTDQTMEVVDRLVAECSRRNSIKIVHHEKNGGLSAARNTGIEYASGNFIFFMDSDDEIVPDCIERHYEVLKASDADFTIANIRLEGAKSIHIKPISDEVKRIPLRTSYLKRMWSVSAWNKLYRRRFLEENELTFQEGLLHEDILWSYKVVSKAKTAAFVTEATYVYKIHQGSITTSKNSKRKIDSLLYILNVLMNEWNSGKTIVSRDPAFIRFFDFLRFNTVLLLLNYSGTRKEQRRYYQQLGNMCIGKYNDLYSFLLSMPFFIFSILIGPIYYVYKRL</sequence>
<keyword evidence="2 5" id="KW-0808">Transferase</keyword>